<dbReference type="EMBL" id="JADXDR010000236">
    <property type="protein sequence ID" value="KAI7835704.1"/>
    <property type="molecule type" value="Genomic_DNA"/>
</dbReference>
<evidence type="ECO:0000256" key="7">
    <source>
        <dbReference type="ARBA" id="ARBA00022597"/>
    </source>
</evidence>
<keyword evidence="15" id="KW-1185">Reference proteome</keyword>
<keyword evidence="5" id="KW-0813">Transport</keyword>
<feature type="transmembrane region" description="Helical" evidence="13">
    <location>
        <begin position="168"/>
        <end position="185"/>
    </location>
</feature>
<dbReference type="Pfam" id="PF03083">
    <property type="entry name" value="MtN3_slv"/>
    <property type="match status" value="2"/>
</dbReference>
<keyword evidence="11" id="KW-0333">Golgi apparatus</keyword>
<feature type="transmembrane region" description="Helical" evidence="13">
    <location>
        <begin position="102"/>
        <end position="121"/>
    </location>
</feature>
<evidence type="ECO:0000256" key="4">
    <source>
        <dbReference type="ARBA" id="ARBA00021741"/>
    </source>
</evidence>
<feature type="non-terminal residue" evidence="14">
    <location>
        <position position="1"/>
    </location>
</feature>
<evidence type="ECO:0000256" key="6">
    <source>
        <dbReference type="ARBA" id="ARBA00022475"/>
    </source>
</evidence>
<dbReference type="GO" id="GO:0051119">
    <property type="term" value="F:sugar transmembrane transporter activity"/>
    <property type="evidence" value="ECO:0007669"/>
    <property type="project" value="InterPro"/>
</dbReference>
<evidence type="ECO:0000256" key="13">
    <source>
        <dbReference type="SAM" id="Phobius"/>
    </source>
</evidence>
<dbReference type="Pfam" id="PF00023">
    <property type="entry name" value="Ank"/>
    <property type="match status" value="1"/>
</dbReference>
<evidence type="ECO:0000256" key="8">
    <source>
        <dbReference type="ARBA" id="ARBA00022692"/>
    </source>
</evidence>
<comment type="similarity">
    <text evidence="3">Belongs to the SWEET sugar transporter family.</text>
</comment>
<feature type="transmembrane region" description="Helical" evidence="13">
    <location>
        <begin position="71"/>
        <end position="90"/>
    </location>
</feature>
<sequence>VLQQPCKAAASQGPTSPPSTGLLLFLSPSKAVLRARSERVLGDLNPLPFTVMTANCVGWVAYSFVTQDALVYWPNALGFMLGMFYTLSCYGLADTKTRDRQLAIVLFFSIVLMVVGAVGTLGDLSQDGLKMLWGYTSNAILLLFYSSPLSTILLVLRTRNSSSLQLPLSVMNIVNGSLWLVYGIAISDLFIAVPNGVGAVLGVVYCVLICTFPRTKPKMGPPKVAPPSPERPAPAGVVLAPAAAAELLRAAAAVSPAALAPVLAAGVPVNVADESGMTALHLAAKCGSPVGPLIAAGADVNAKRVGDAATPLHLACGFGNVAGSRALLAADPASANRAGETAQQVASGAGAPGVAMLLWEAAAQAAAAAEAAAQAAAAAAALELERQRAEEASKPTIMLTRVQSAPILGLVRRTLSAVPEDSPMEDSDLEDSAQEMDIGPIARAQVRRALKSIAMKQQKLQLTAEAQAQRSSHSFS</sequence>
<keyword evidence="8 13" id="KW-0812">Transmembrane</keyword>
<gene>
    <name evidence="14" type="ORF">COHA_010397</name>
</gene>
<evidence type="ECO:0000313" key="15">
    <source>
        <dbReference type="Proteomes" id="UP001205105"/>
    </source>
</evidence>
<keyword evidence="10 13" id="KW-1133">Transmembrane helix</keyword>
<accession>A0AAD5DGG0</accession>
<keyword evidence="12 13" id="KW-0472">Membrane</keyword>
<dbReference type="FunFam" id="1.20.1280.290:FF:000004">
    <property type="entry name" value="Sugar transporter SWEET"/>
    <property type="match status" value="1"/>
</dbReference>
<evidence type="ECO:0000256" key="2">
    <source>
        <dbReference type="ARBA" id="ARBA00004653"/>
    </source>
</evidence>
<comment type="subcellular location">
    <subcellularLocation>
        <location evidence="1">Cell membrane</location>
        <topology evidence="1">Multi-pass membrane protein</topology>
    </subcellularLocation>
    <subcellularLocation>
        <location evidence="2">Golgi apparatus membrane</location>
        <topology evidence="2">Multi-pass membrane protein</topology>
    </subcellularLocation>
</comment>
<dbReference type="InterPro" id="IPR004316">
    <property type="entry name" value="SWEET_rpt"/>
</dbReference>
<evidence type="ECO:0000256" key="12">
    <source>
        <dbReference type="ARBA" id="ARBA00023136"/>
    </source>
</evidence>
<dbReference type="Gene3D" id="1.25.40.20">
    <property type="entry name" value="Ankyrin repeat-containing domain"/>
    <property type="match status" value="1"/>
</dbReference>
<organism evidence="14 15">
    <name type="scientific">Chlorella ohadii</name>
    <dbReference type="NCBI Taxonomy" id="2649997"/>
    <lineage>
        <taxon>Eukaryota</taxon>
        <taxon>Viridiplantae</taxon>
        <taxon>Chlorophyta</taxon>
        <taxon>core chlorophytes</taxon>
        <taxon>Trebouxiophyceae</taxon>
        <taxon>Chlorellales</taxon>
        <taxon>Chlorellaceae</taxon>
        <taxon>Chlorella clade</taxon>
        <taxon>Chlorella</taxon>
    </lineage>
</organism>
<evidence type="ECO:0000256" key="5">
    <source>
        <dbReference type="ARBA" id="ARBA00022448"/>
    </source>
</evidence>
<feature type="transmembrane region" description="Helical" evidence="13">
    <location>
        <begin position="191"/>
        <end position="212"/>
    </location>
</feature>
<reference evidence="14" key="1">
    <citation type="submission" date="2020-11" db="EMBL/GenBank/DDBJ databases">
        <title>Chlorella ohadii genome sequencing and assembly.</title>
        <authorList>
            <person name="Murik O."/>
            <person name="Treves H."/>
            <person name="Kedem I."/>
            <person name="Shotland Y."/>
            <person name="Kaplan A."/>
        </authorList>
    </citation>
    <scope>NUCLEOTIDE SEQUENCE</scope>
    <source>
        <strain evidence="14">1</strain>
    </source>
</reference>
<evidence type="ECO:0000256" key="9">
    <source>
        <dbReference type="ARBA" id="ARBA00022737"/>
    </source>
</evidence>
<evidence type="ECO:0000256" key="10">
    <source>
        <dbReference type="ARBA" id="ARBA00022989"/>
    </source>
</evidence>
<evidence type="ECO:0000256" key="11">
    <source>
        <dbReference type="ARBA" id="ARBA00023034"/>
    </source>
</evidence>
<dbReference type="Gene3D" id="1.20.1280.290">
    <property type="match status" value="2"/>
</dbReference>
<evidence type="ECO:0000313" key="14">
    <source>
        <dbReference type="EMBL" id="KAI7835704.1"/>
    </source>
</evidence>
<dbReference type="InterPro" id="IPR002110">
    <property type="entry name" value="Ankyrin_rpt"/>
</dbReference>
<comment type="caution">
    <text evidence="14">The sequence shown here is derived from an EMBL/GenBank/DDBJ whole genome shotgun (WGS) entry which is preliminary data.</text>
</comment>
<dbReference type="Proteomes" id="UP001205105">
    <property type="component" value="Unassembled WGS sequence"/>
</dbReference>
<evidence type="ECO:0000256" key="3">
    <source>
        <dbReference type="ARBA" id="ARBA00007809"/>
    </source>
</evidence>
<keyword evidence="7" id="KW-0762">Sugar transport</keyword>
<dbReference type="GO" id="GO:0005886">
    <property type="term" value="C:plasma membrane"/>
    <property type="evidence" value="ECO:0007669"/>
    <property type="project" value="UniProtKB-SubCell"/>
</dbReference>
<feature type="transmembrane region" description="Helical" evidence="13">
    <location>
        <begin position="133"/>
        <end position="156"/>
    </location>
</feature>
<keyword evidence="9" id="KW-0677">Repeat</keyword>
<feature type="transmembrane region" description="Helical" evidence="13">
    <location>
        <begin position="44"/>
        <end position="65"/>
    </location>
</feature>
<keyword evidence="6" id="KW-1003">Cell membrane</keyword>
<dbReference type="AlphaFoldDB" id="A0AAD5DGG0"/>
<protein>
    <recommendedName>
        <fullName evidence="4">Sugar transporter SWEET1</fullName>
    </recommendedName>
</protein>
<name>A0AAD5DGG0_9CHLO</name>
<dbReference type="PANTHER" id="PTHR10791:SF224">
    <property type="entry name" value="SUGAR TRANSPORTER SWEET"/>
    <property type="match status" value="1"/>
</dbReference>
<dbReference type="GO" id="GO:0000139">
    <property type="term" value="C:Golgi membrane"/>
    <property type="evidence" value="ECO:0007669"/>
    <property type="project" value="UniProtKB-SubCell"/>
</dbReference>
<evidence type="ECO:0000256" key="1">
    <source>
        <dbReference type="ARBA" id="ARBA00004651"/>
    </source>
</evidence>
<proteinExistence type="inferred from homology"/>
<dbReference type="SUPFAM" id="SSF48403">
    <property type="entry name" value="Ankyrin repeat"/>
    <property type="match status" value="1"/>
</dbReference>
<dbReference type="InterPro" id="IPR036770">
    <property type="entry name" value="Ankyrin_rpt-contain_sf"/>
</dbReference>
<dbReference type="InterPro" id="IPR047664">
    <property type="entry name" value="SWEET"/>
</dbReference>
<dbReference type="PANTHER" id="PTHR10791">
    <property type="entry name" value="RAG1-ACTIVATING PROTEIN 1"/>
    <property type="match status" value="1"/>
</dbReference>